<evidence type="ECO:0000256" key="3">
    <source>
        <dbReference type="ARBA" id="ARBA00022448"/>
    </source>
</evidence>
<evidence type="ECO:0000256" key="9">
    <source>
        <dbReference type="ARBA" id="ARBA00023136"/>
    </source>
</evidence>
<evidence type="ECO:0000313" key="15">
    <source>
        <dbReference type="EMBL" id="HAF2412841.1"/>
    </source>
</evidence>
<feature type="transmembrane region" description="Helical" evidence="13">
    <location>
        <begin position="97"/>
        <end position="120"/>
    </location>
</feature>
<evidence type="ECO:0000256" key="12">
    <source>
        <dbReference type="ARBA" id="ARBA00073645"/>
    </source>
</evidence>
<keyword evidence="4" id="KW-1003">Cell membrane</keyword>
<name>A0A744HED3_SALER</name>
<reference evidence="15" key="1">
    <citation type="journal article" date="2018" name="Genome Biol.">
        <title>SKESA: strategic k-mer extension for scrupulous assemblies.</title>
        <authorList>
            <person name="Souvorov A."/>
            <person name="Agarwala R."/>
            <person name="Lipman D.J."/>
        </authorList>
    </citation>
    <scope>NUCLEOTIDE SEQUENCE</scope>
    <source>
        <strain evidence="15">MA.CCC_P4</strain>
    </source>
</reference>
<comment type="function">
    <text evidence="10">Part of the ABC transporter complex GltIJKL involved in glutamate and aspartate uptake. Probably responsible for the translocation of the substrate across the membrane.</text>
</comment>
<keyword evidence="9 13" id="KW-0472">Membrane</keyword>
<dbReference type="InterPro" id="IPR000515">
    <property type="entry name" value="MetI-like"/>
</dbReference>
<dbReference type="InterPro" id="IPR035906">
    <property type="entry name" value="MetI-like_sf"/>
</dbReference>
<dbReference type="InterPro" id="IPR043429">
    <property type="entry name" value="ArtM/GltK/GlnP/TcyL/YhdX-like"/>
</dbReference>
<dbReference type="CDD" id="cd06261">
    <property type="entry name" value="TM_PBP2"/>
    <property type="match status" value="1"/>
</dbReference>
<accession>A0A744HED3</accession>
<protein>
    <recommendedName>
        <fullName evidence="12">Glutamate/aspartate import permease protein GltK</fullName>
    </recommendedName>
</protein>
<gene>
    <name evidence="15" type="ORF">G8N70_003179</name>
</gene>
<comment type="similarity">
    <text evidence="2">Belongs to the binding-protein-dependent transport system permease family. HisMQ subfamily.</text>
</comment>
<evidence type="ECO:0000259" key="14">
    <source>
        <dbReference type="PROSITE" id="PS50928"/>
    </source>
</evidence>
<evidence type="ECO:0000256" key="2">
    <source>
        <dbReference type="ARBA" id="ARBA00010072"/>
    </source>
</evidence>
<dbReference type="GO" id="GO:0022857">
    <property type="term" value="F:transmembrane transporter activity"/>
    <property type="evidence" value="ECO:0007669"/>
    <property type="project" value="InterPro"/>
</dbReference>
<sequence>MFDMDWQTLADSKHALFAGMAVTLQIMCVAILCGLALGIVLAMLHRSSQRWVRAFAQGYVALFRAIPLVMLLLWFFLIVPQFLKALFNLPATIDIRLLSAMVAYSMLEAAFFCEIVRAGIDSLPHGQTRAAQALGMTAGQAMRYVILPQAFRAMLPLALTQCIVIFQDTSLVYVIALGDFFRRMMAIGERDGTVMPILLLTGVVYWLISAGMTVIVKAVRTRLAE</sequence>
<evidence type="ECO:0000256" key="7">
    <source>
        <dbReference type="ARBA" id="ARBA00022970"/>
    </source>
</evidence>
<dbReference type="FunFam" id="1.10.3720.10:FF:000006">
    <property type="entry name" value="Glutamate/aspartate ABC transporter, permease protein GltK"/>
    <property type="match status" value="1"/>
</dbReference>
<feature type="transmembrane region" description="Helical" evidence="13">
    <location>
        <begin position="153"/>
        <end position="177"/>
    </location>
</feature>
<feature type="transmembrane region" description="Helical" evidence="13">
    <location>
        <begin position="197"/>
        <end position="219"/>
    </location>
</feature>
<keyword evidence="6 13" id="KW-0812">Transmembrane</keyword>
<comment type="subcellular location">
    <subcellularLocation>
        <location evidence="1">Cell inner membrane</location>
        <topology evidence="1">Multi-pass membrane protein</topology>
    </subcellularLocation>
    <subcellularLocation>
        <location evidence="13">Cell membrane</location>
        <topology evidence="13">Multi-pass membrane protein</topology>
    </subcellularLocation>
</comment>
<feature type="transmembrane region" description="Helical" evidence="13">
    <location>
        <begin position="56"/>
        <end position="77"/>
    </location>
</feature>
<evidence type="ECO:0000256" key="11">
    <source>
        <dbReference type="ARBA" id="ARBA00062718"/>
    </source>
</evidence>
<dbReference type="NCBIfam" id="TIGR01726">
    <property type="entry name" value="HEQRo_perm_3TM"/>
    <property type="match status" value="1"/>
</dbReference>
<dbReference type="PANTHER" id="PTHR30614:SF1">
    <property type="entry name" value="GLUTAMATE_ASPARTATE IMPORT PERMEASE PROTEIN GLTK"/>
    <property type="match status" value="1"/>
</dbReference>
<dbReference type="GO" id="GO:0006865">
    <property type="term" value="P:amino acid transport"/>
    <property type="evidence" value="ECO:0007669"/>
    <property type="project" value="UniProtKB-KW"/>
</dbReference>
<keyword evidence="7" id="KW-0029">Amino-acid transport</keyword>
<comment type="subunit">
    <text evidence="11">The complex is composed of two ATP-binding proteins (GltL), two transmembrane proteins (GltJ and GltK) and a solute-binding protein (GltI).</text>
</comment>
<dbReference type="PANTHER" id="PTHR30614">
    <property type="entry name" value="MEMBRANE COMPONENT OF AMINO ACID ABC TRANSPORTER"/>
    <property type="match status" value="1"/>
</dbReference>
<dbReference type="PROSITE" id="PS50928">
    <property type="entry name" value="ABC_TM1"/>
    <property type="match status" value="1"/>
</dbReference>
<dbReference type="AlphaFoldDB" id="A0A744HED3"/>
<dbReference type="Pfam" id="PF00528">
    <property type="entry name" value="BPD_transp_1"/>
    <property type="match status" value="1"/>
</dbReference>
<evidence type="ECO:0000256" key="5">
    <source>
        <dbReference type="ARBA" id="ARBA00022519"/>
    </source>
</evidence>
<comment type="caution">
    <text evidence="15">The sequence shown here is derived from an EMBL/GenBank/DDBJ whole genome shotgun (WGS) entry which is preliminary data.</text>
</comment>
<evidence type="ECO:0000256" key="4">
    <source>
        <dbReference type="ARBA" id="ARBA00022475"/>
    </source>
</evidence>
<dbReference type="Gene3D" id="1.10.3720.10">
    <property type="entry name" value="MetI-like"/>
    <property type="match status" value="1"/>
</dbReference>
<evidence type="ECO:0000256" key="10">
    <source>
        <dbReference type="ARBA" id="ARBA00060298"/>
    </source>
</evidence>
<dbReference type="InterPro" id="IPR010065">
    <property type="entry name" value="AA_ABC_transptr_permease_3TM"/>
</dbReference>
<keyword evidence="8 13" id="KW-1133">Transmembrane helix</keyword>
<feature type="domain" description="ABC transmembrane type-1" evidence="14">
    <location>
        <begin position="20"/>
        <end position="216"/>
    </location>
</feature>
<dbReference type="EMBL" id="DAAUQJ010000006">
    <property type="protein sequence ID" value="HAF2412841.1"/>
    <property type="molecule type" value="Genomic_DNA"/>
</dbReference>
<keyword evidence="3 13" id="KW-0813">Transport</keyword>
<evidence type="ECO:0000256" key="8">
    <source>
        <dbReference type="ARBA" id="ARBA00022989"/>
    </source>
</evidence>
<dbReference type="SUPFAM" id="SSF161098">
    <property type="entry name" value="MetI-like"/>
    <property type="match status" value="1"/>
</dbReference>
<organism evidence="15">
    <name type="scientific">Salmonella enterica</name>
    <name type="common">Salmonella choleraesuis</name>
    <dbReference type="NCBI Taxonomy" id="28901"/>
    <lineage>
        <taxon>Bacteria</taxon>
        <taxon>Pseudomonadati</taxon>
        <taxon>Pseudomonadota</taxon>
        <taxon>Gammaproteobacteria</taxon>
        <taxon>Enterobacterales</taxon>
        <taxon>Enterobacteriaceae</taxon>
        <taxon>Salmonella</taxon>
    </lineage>
</organism>
<evidence type="ECO:0000256" key="13">
    <source>
        <dbReference type="RuleBase" id="RU363032"/>
    </source>
</evidence>
<proteinExistence type="inferred from homology"/>
<keyword evidence="5" id="KW-0997">Cell inner membrane</keyword>
<feature type="transmembrane region" description="Helical" evidence="13">
    <location>
        <begin position="20"/>
        <end position="44"/>
    </location>
</feature>
<evidence type="ECO:0000256" key="1">
    <source>
        <dbReference type="ARBA" id="ARBA00004429"/>
    </source>
</evidence>
<reference evidence="15" key="2">
    <citation type="submission" date="2020-02" db="EMBL/GenBank/DDBJ databases">
        <authorList>
            <consortium name="NCBI Pathogen Detection Project"/>
        </authorList>
    </citation>
    <scope>NUCLEOTIDE SEQUENCE</scope>
    <source>
        <strain evidence="15">MA.CCC_P4</strain>
    </source>
</reference>
<dbReference type="GO" id="GO:0043190">
    <property type="term" value="C:ATP-binding cassette (ABC) transporter complex"/>
    <property type="evidence" value="ECO:0007669"/>
    <property type="project" value="InterPro"/>
</dbReference>
<evidence type="ECO:0000256" key="6">
    <source>
        <dbReference type="ARBA" id="ARBA00022692"/>
    </source>
</evidence>